<protein>
    <submittedName>
        <fullName evidence="2">DUF3309 domain-containing protein</fullName>
    </submittedName>
</protein>
<reference evidence="2 3" key="1">
    <citation type="submission" date="2023-10" db="EMBL/GenBank/DDBJ databases">
        <title>Novel methanotroph of the genus Methylocapsa from a subarctic wetland.</title>
        <authorList>
            <person name="Belova S.E."/>
            <person name="Oshkin I.Y."/>
            <person name="Miroshnikov K."/>
            <person name="Dedysh S.N."/>
        </authorList>
    </citation>
    <scope>NUCLEOTIDE SEQUENCE [LARGE SCALE GENOMIC DNA]</scope>
    <source>
        <strain evidence="2 3">RX1</strain>
    </source>
</reference>
<organism evidence="2 3">
    <name type="scientific">Methylocapsa polymorpha</name>
    <dbReference type="NCBI Taxonomy" id="3080828"/>
    <lineage>
        <taxon>Bacteria</taxon>
        <taxon>Pseudomonadati</taxon>
        <taxon>Pseudomonadota</taxon>
        <taxon>Alphaproteobacteria</taxon>
        <taxon>Hyphomicrobiales</taxon>
        <taxon>Beijerinckiaceae</taxon>
        <taxon>Methylocapsa</taxon>
    </lineage>
</organism>
<keyword evidence="3" id="KW-1185">Reference proteome</keyword>
<keyword evidence="1" id="KW-0812">Transmembrane</keyword>
<proteinExistence type="predicted"/>
<dbReference type="Proteomes" id="UP001626536">
    <property type="component" value="Chromosome"/>
</dbReference>
<gene>
    <name evidence="2" type="ORF">RZS28_09740</name>
</gene>
<name>A0ABZ0HLI3_9HYPH</name>
<feature type="transmembrane region" description="Helical" evidence="1">
    <location>
        <begin position="27"/>
        <end position="46"/>
    </location>
</feature>
<accession>A0ABZ0HLI3</accession>
<evidence type="ECO:0000256" key="1">
    <source>
        <dbReference type="SAM" id="Phobius"/>
    </source>
</evidence>
<evidence type="ECO:0000313" key="3">
    <source>
        <dbReference type="Proteomes" id="UP001626536"/>
    </source>
</evidence>
<dbReference type="RefSeq" id="WP_407337576.1">
    <property type="nucleotide sequence ID" value="NZ_CP136862.1"/>
</dbReference>
<keyword evidence="1" id="KW-1133">Transmembrane helix</keyword>
<sequence length="52" mass="5314">MGIVILFAMFALFAAAAYFGHSFYGTAGLGGVVALFAAIFVALWALGGLQLS</sequence>
<evidence type="ECO:0000313" key="2">
    <source>
        <dbReference type="EMBL" id="WOJ88137.1"/>
    </source>
</evidence>
<dbReference type="EMBL" id="CP136862">
    <property type="protein sequence ID" value="WOJ88137.1"/>
    <property type="molecule type" value="Genomic_DNA"/>
</dbReference>
<keyword evidence="1" id="KW-0472">Membrane</keyword>